<gene>
    <name evidence="1" type="ORF">AMECASPLE_036966</name>
</gene>
<dbReference type="EMBL" id="JAHRIP010024863">
    <property type="protein sequence ID" value="MEQ2289797.1"/>
    <property type="molecule type" value="Genomic_DNA"/>
</dbReference>
<evidence type="ECO:0000313" key="2">
    <source>
        <dbReference type="Proteomes" id="UP001469553"/>
    </source>
</evidence>
<sequence length="130" mass="14233">MDTVLLQGFDTIHSDSSRASDFVSLSCFSSCKKFHQITRLLQKDLLLPPSLSTPSTPSEHTCCPSSLKTNPKAATLPSVANRIAVCHHILLEGRPSAANCPCAQYEQVILRLQYKRVQALPSLPKNKVST</sequence>
<reference evidence="1 2" key="1">
    <citation type="submission" date="2021-06" db="EMBL/GenBank/DDBJ databases">
        <authorList>
            <person name="Palmer J.M."/>
        </authorList>
    </citation>
    <scope>NUCLEOTIDE SEQUENCE [LARGE SCALE GENOMIC DNA]</scope>
    <source>
        <strain evidence="1 2">AS_MEX2019</strain>
        <tissue evidence="1">Muscle</tissue>
    </source>
</reference>
<evidence type="ECO:0000313" key="1">
    <source>
        <dbReference type="EMBL" id="MEQ2289797.1"/>
    </source>
</evidence>
<organism evidence="1 2">
    <name type="scientific">Ameca splendens</name>
    <dbReference type="NCBI Taxonomy" id="208324"/>
    <lineage>
        <taxon>Eukaryota</taxon>
        <taxon>Metazoa</taxon>
        <taxon>Chordata</taxon>
        <taxon>Craniata</taxon>
        <taxon>Vertebrata</taxon>
        <taxon>Euteleostomi</taxon>
        <taxon>Actinopterygii</taxon>
        <taxon>Neopterygii</taxon>
        <taxon>Teleostei</taxon>
        <taxon>Neoteleostei</taxon>
        <taxon>Acanthomorphata</taxon>
        <taxon>Ovalentaria</taxon>
        <taxon>Atherinomorphae</taxon>
        <taxon>Cyprinodontiformes</taxon>
        <taxon>Goodeidae</taxon>
        <taxon>Ameca</taxon>
    </lineage>
</organism>
<accession>A0ABV0Y7M1</accession>
<proteinExistence type="predicted"/>
<dbReference type="Proteomes" id="UP001469553">
    <property type="component" value="Unassembled WGS sequence"/>
</dbReference>
<keyword evidence="2" id="KW-1185">Reference proteome</keyword>
<name>A0ABV0Y7M1_9TELE</name>
<protein>
    <submittedName>
        <fullName evidence="1">Uncharacterized protein</fullName>
    </submittedName>
</protein>
<comment type="caution">
    <text evidence="1">The sequence shown here is derived from an EMBL/GenBank/DDBJ whole genome shotgun (WGS) entry which is preliminary data.</text>
</comment>